<keyword evidence="11" id="KW-1185">Reference proteome</keyword>
<evidence type="ECO:0000313" key="10">
    <source>
        <dbReference type="EMBL" id="TWT97825.1"/>
    </source>
</evidence>
<feature type="transmembrane region" description="Helical" evidence="8">
    <location>
        <begin position="162"/>
        <end position="183"/>
    </location>
</feature>
<evidence type="ECO:0000259" key="9">
    <source>
        <dbReference type="Pfam" id="PF01618"/>
    </source>
</evidence>
<dbReference type="Pfam" id="PF01618">
    <property type="entry name" value="MotA_ExbB"/>
    <property type="match status" value="1"/>
</dbReference>
<organism evidence="10 11">
    <name type="scientific">Botrimarina colliarenosi</name>
    <dbReference type="NCBI Taxonomy" id="2528001"/>
    <lineage>
        <taxon>Bacteria</taxon>
        <taxon>Pseudomonadati</taxon>
        <taxon>Planctomycetota</taxon>
        <taxon>Planctomycetia</taxon>
        <taxon>Pirellulales</taxon>
        <taxon>Lacipirellulaceae</taxon>
        <taxon>Botrimarina</taxon>
    </lineage>
</organism>
<keyword evidence="5 8" id="KW-0472">Membrane</keyword>
<evidence type="ECO:0000256" key="3">
    <source>
        <dbReference type="ARBA" id="ARBA00022692"/>
    </source>
</evidence>
<keyword evidence="4 8" id="KW-1133">Transmembrane helix</keyword>
<evidence type="ECO:0000256" key="5">
    <source>
        <dbReference type="ARBA" id="ARBA00023136"/>
    </source>
</evidence>
<feature type="domain" description="MotA/TolQ/ExbB proton channel" evidence="9">
    <location>
        <begin position="119"/>
        <end position="229"/>
    </location>
</feature>
<dbReference type="AlphaFoldDB" id="A0A5C6AF65"/>
<keyword evidence="2" id="KW-1003">Cell membrane</keyword>
<comment type="caution">
    <text evidence="10">The sequence shown here is derived from an EMBL/GenBank/DDBJ whole genome shotgun (WGS) entry which is preliminary data.</text>
</comment>
<gene>
    <name evidence="10" type="ORF">Pla108_19770</name>
</gene>
<evidence type="ECO:0000256" key="1">
    <source>
        <dbReference type="ARBA" id="ARBA00004651"/>
    </source>
</evidence>
<dbReference type="EMBL" id="SJPR01000002">
    <property type="protein sequence ID" value="TWT97825.1"/>
    <property type="molecule type" value="Genomic_DNA"/>
</dbReference>
<feature type="transmembrane region" description="Helical" evidence="8">
    <location>
        <begin position="12"/>
        <end position="30"/>
    </location>
</feature>
<dbReference type="PANTHER" id="PTHR30625:SF11">
    <property type="entry name" value="MOTA_TOLQ_EXBB PROTON CHANNEL DOMAIN-CONTAINING PROTEIN"/>
    <property type="match status" value="1"/>
</dbReference>
<feature type="coiled-coil region" evidence="7">
    <location>
        <begin position="397"/>
        <end position="461"/>
    </location>
</feature>
<evidence type="ECO:0000313" key="11">
    <source>
        <dbReference type="Proteomes" id="UP000317421"/>
    </source>
</evidence>
<dbReference type="GO" id="GO:0005886">
    <property type="term" value="C:plasma membrane"/>
    <property type="evidence" value="ECO:0007669"/>
    <property type="project" value="UniProtKB-SubCell"/>
</dbReference>
<sequence length="552" mass="59974">MPPITTLANWLLRLPLLWGGLATLAFYASLQAGWIQSETVTRYCASHPIEVAATLMFFVGVASLVLRLAAIATHMGATRLEPLGPVTANGQSVQAAPELLAKLDSLSTPLKRTPLVRRLRAALEYVKETGSADTLEPYLERLEGVDRDRAAAGYALPKLVRATLPIIGMLGTVIGITMAIGQLSPEQLEESLTQVMAALSIAFDTTAQAMVLMLVLWFINFSVERVEERMLDEVDRATARQLIGRFQQYGTQKDPNVAAIRRMGEQVILAVEQVADRQATTWQAAIDETHERWRDATASAGEVLTTTLANGLRQGLRDHATGLTNGVEKQLAGLGQALNKQQALVADAVRDQLTALQLAQKEHSKRLQESGEAQTSRLVNNTDGLLGNLRDGLERMAELLVESLQKHGEALTNAEQELATENRRHLSEVEAAMGEAMVIAADRQEKLVRQSESVMREMQQALVSAAGATIDHQGELVKQGDILLKVVESTAQVQRLEDTLNRNLSSLGRAHNFEETLMNLSAAIQLLSARMGRDSGAVKAASPTTVQPNKAA</sequence>
<dbReference type="Proteomes" id="UP000317421">
    <property type="component" value="Unassembled WGS sequence"/>
</dbReference>
<feature type="transmembrane region" description="Helical" evidence="8">
    <location>
        <begin position="51"/>
        <end position="72"/>
    </location>
</feature>
<evidence type="ECO:0000256" key="6">
    <source>
        <dbReference type="RuleBase" id="RU004057"/>
    </source>
</evidence>
<keyword evidence="6" id="KW-0813">Transport</keyword>
<protein>
    <submittedName>
        <fullName evidence="10">MotA/TolQ/ExbB proton channel family protein</fullName>
    </submittedName>
</protein>
<evidence type="ECO:0000256" key="4">
    <source>
        <dbReference type="ARBA" id="ARBA00022989"/>
    </source>
</evidence>
<evidence type="ECO:0000256" key="7">
    <source>
        <dbReference type="SAM" id="Coils"/>
    </source>
</evidence>
<dbReference type="InterPro" id="IPR050790">
    <property type="entry name" value="ExbB/TolQ_transport"/>
</dbReference>
<evidence type="ECO:0000256" key="2">
    <source>
        <dbReference type="ARBA" id="ARBA00022475"/>
    </source>
</evidence>
<keyword evidence="7" id="KW-0175">Coiled coil</keyword>
<dbReference type="PANTHER" id="PTHR30625">
    <property type="entry name" value="PROTEIN TOLQ"/>
    <property type="match status" value="1"/>
</dbReference>
<proteinExistence type="inferred from homology"/>
<keyword evidence="6" id="KW-0653">Protein transport</keyword>
<accession>A0A5C6AF65</accession>
<comment type="similarity">
    <text evidence="6">Belongs to the exbB/tolQ family.</text>
</comment>
<evidence type="ECO:0000256" key="8">
    <source>
        <dbReference type="SAM" id="Phobius"/>
    </source>
</evidence>
<dbReference type="RefSeq" id="WP_146444720.1">
    <property type="nucleotide sequence ID" value="NZ_SJPR01000002.1"/>
</dbReference>
<name>A0A5C6AF65_9BACT</name>
<reference evidence="10 11" key="1">
    <citation type="submission" date="2019-02" db="EMBL/GenBank/DDBJ databases">
        <title>Deep-cultivation of Planctomycetes and their phenomic and genomic characterization uncovers novel biology.</title>
        <authorList>
            <person name="Wiegand S."/>
            <person name="Jogler M."/>
            <person name="Boedeker C."/>
            <person name="Pinto D."/>
            <person name="Vollmers J."/>
            <person name="Rivas-Marin E."/>
            <person name="Kohn T."/>
            <person name="Peeters S.H."/>
            <person name="Heuer A."/>
            <person name="Rast P."/>
            <person name="Oberbeckmann S."/>
            <person name="Bunk B."/>
            <person name="Jeske O."/>
            <person name="Meyerdierks A."/>
            <person name="Storesund J.E."/>
            <person name="Kallscheuer N."/>
            <person name="Luecker S."/>
            <person name="Lage O.M."/>
            <person name="Pohl T."/>
            <person name="Merkel B.J."/>
            <person name="Hornburger P."/>
            <person name="Mueller R.-W."/>
            <person name="Bruemmer F."/>
            <person name="Labrenz M."/>
            <person name="Spormann A.M."/>
            <person name="Op Den Camp H."/>
            <person name="Overmann J."/>
            <person name="Amann R."/>
            <person name="Jetten M.S.M."/>
            <person name="Mascher T."/>
            <person name="Medema M.H."/>
            <person name="Devos D.P."/>
            <person name="Kaster A.-K."/>
            <person name="Ovreas L."/>
            <person name="Rohde M."/>
            <person name="Galperin M.Y."/>
            <person name="Jogler C."/>
        </authorList>
    </citation>
    <scope>NUCLEOTIDE SEQUENCE [LARGE SCALE GENOMIC DNA]</scope>
    <source>
        <strain evidence="10 11">Pla108</strain>
    </source>
</reference>
<comment type="subcellular location">
    <subcellularLocation>
        <location evidence="1">Cell membrane</location>
        <topology evidence="1">Multi-pass membrane protein</topology>
    </subcellularLocation>
    <subcellularLocation>
        <location evidence="6">Membrane</location>
        <topology evidence="6">Multi-pass membrane protein</topology>
    </subcellularLocation>
</comment>
<keyword evidence="3 8" id="KW-0812">Transmembrane</keyword>
<dbReference type="GO" id="GO:0017038">
    <property type="term" value="P:protein import"/>
    <property type="evidence" value="ECO:0007669"/>
    <property type="project" value="TreeGrafter"/>
</dbReference>
<dbReference type="InterPro" id="IPR002898">
    <property type="entry name" value="MotA_ExbB_proton_chnl"/>
</dbReference>
<feature type="transmembrane region" description="Helical" evidence="8">
    <location>
        <begin position="195"/>
        <end position="219"/>
    </location>
</feature>
<dbReference type="OrthoDB" id="230181at2"/>